<evidence type="ECO:0000313" key="2">
    <source>
        <dbReference type="Proteomes" id="UP001228905"/>
    </source>
</evidence>
<dbReference type="InterPro" id="IPR008775">
    <property type="entry name" value="Phytyl_CoA_dOase-like"/>
</dbReference>
<accession>A0ABU0INI2</accession>
<dbReference type="EMBL" id="JAUSVS010000001">
    <property type="protein sequence ID" value="MDQ0462733.1"/>
    <property type="molecule type" value="Genomic_DNA"/>
</dbReference>
<dbReference type="PANTHER" id="PTHR31630:SF6">
    <property type="entry name" value="PHYTANOYL-COA DIOXYGENASE-RELATED"/>
    <property type="match status" value="1"/>
</dbReference>
<name>A0ABU0INI2_9CAUL</name>
<dbReference type="Gene3D" id="2.60.120.620">
    <property type="entry name" value="q2cbj1_9rhob like domain"/>
    <property type="match status" value="1"/>
</dbReference>
<keyword evidence="1" id="KW-0560">Oxidoreductase</keyword>
<gene>
    <name evidence="1" type="ORF">QO010_000481</name>
</gene>
<dbReference type="SUPFAM" id="SSF51197">
    <property type="entry name" value="Clavaminate synthase-like"/>
    <property type="match status" value="1"/>
</dbReference>
<dbReference type="PANTHER" id="PTHR31630">
    <property type="entry name" value="PHYTANOYL-COA DIOXYGENASE-RELATED-RELATED"/>
    <property type="match status" value="1"/>
</dbReference>
<proteinExistence type="predicted"/>
<comment type="caution">
    <text evidence="1">The sequence shown here is derived from an EMBL/GenBank/DDBJ whole genome shotgun (WGS) entry which is preliminary data.</text>
</comment>
<dbReference type="RefSeq" id="WP_307345456.1">
    <property type="nucleotide sequence ID" value="NZ_JAUSVS010000001.1"/>
</dbReference>
<dbReference type="Pfam" id="PF05721">
    <property type="entry name" value="PhyH"/>
    <property type="match status" value="1"/>
</dbReference>
<reference evidence="1 2" key="1">
    <citation type="submission" date="2023-07" db="EMBL/GenBank/DDBJ databases">
        <title>Genomic Encyclopedia of Type Strains, Phase IV (KMG-IV): sequencing the most valuable type-strain genomes for metagenomic binning, comparative biology and taxonomic classification.</title>
        <authorList>
            <person name="Goeker M."/>
        </authorList>
    </citation>
    <scope>NUCLEOTIDE SEQUENCE [LARGE SCALE GENOMIC DNA]</scope>
    <source>
        <strain evidence="1 2">DSM 18695</strain>
    </source>
</reference>
<dbReference type="Proteomes" id="UP001228905">
    <property type="component" value="Unassembled WGS sequence"/>
</dbReference>
<protein>
    <submittedName>
        <fullName evidence="1">Ectoine hydroxylase-related dioxygenase (Phytanoyl-CoA dioxygenase family)</fullName>
    </submittedName>
</protein>
<keyword evidence="2" id="KW-1185">Reference proteome</keyword>
<keyword evidence="1" id="KW-0223">Dioxygenase</keyword>
<dbReference type="GO" id="GO:0051213">
    <property type="term" value="F:dioxygenase activity"/>
    <property type="evidence" value="ECO:0007669"/>
    <property type="project" value="UniProtKB-KW"/>
</dbReference>
<organism evidence="1 2">
    <name type="scientific">Caulobacter ginsengisoli</name>
    <dbReference type="NCBI Taxonomy" id="400775"/>
    <lineage>
        <taxon>Bacteria</taxon>
        <taxon>Pseudomonadati</taxon>
        <taxon>Pseudomonadota</taxon>
        <taxon>Alphaproteobacteria</taxon>
        <taxon>Caulobacterales</taxon>
        <taxon>Caulobacteraceae</taxon>
        <taxon>Caulobacter</taxon>
    </lineage>
</organism>
<sequence>METATLPPIDAVGALGVFQLQRLWARALGRMVGEVYPVDPEERHRDFLISHALGVGLEPMAGFLGTRPSFEALEAWILETAGPRSSDDIQRINAAVRGQPIPPAAAPRLAALEAAPDVLSATDLAHWDEHGYLILNQAIDDDACAAAAQAVHDFARAEPDDPASWYRAAERPVRTHGAMLQAFQHPSFEAARRSPRIHKAFAQLWGTADLWMTTDRIGFNPPERPGQPFPGPGLHWDCALKSPVAFTTQAVLYLTDTAADQGAFTCVPGFHHRIDAWLASLPPGVDPQVQDLQALGARPIPGKAGDLIIWHGALPHGGSPNRAARPRVSQYLWMFPTRR</sequence>
<evidence type="ECO:0000313" key="1">
    <source>
        <dbReference type="EMBL" id="MDQ0462733.1"/>
    </source>
</evidence>